<evidence type="ECO:0000256" key="1">
    <source>
        <dbReference type="SAM" id="Phobius"/>
    </source>
</evidence>
<dbReference type="AlphaFoldDB" id="A8RJZ4"/>
<keyword evidence="1" id="KW-1133">Transmembrane helix</keyword>
<dbReference type="Proteomes" id="UP000005396">
    <property type="component" value="Unassembled WGS sequence"/>
</dbReference>
<accession>A8RJZ4</accession>
<dbReference type="PaxDb" id="411902-CLOBOL_01079"/>
<reference evidence="2 3" key="2">
    <citation type="submission" date="2007-09" db="EMBL/GenBank/DDBJ databases">
        <title>Draft genome sequence of Clostridium bolteae (ATCC BAA-613).</title>
        <authorList>
            <person name="Sudarsanam P."/>
            <person name="Ley R."/>
            <person name="Guruge J."/>
            <person name="Turnbaugh P.J."/>
            <person name="Mahowald M."/>
            <person name="Liep D."/>
            <person name="Gordon J."/>
        </authorList>
    </citation>
    <scope>NUCLEOTIDE SEQUENCE [LARGE SCALE GENOMIC DNA]</scope>
    <source>
        <strain evidence="3">ATCC BAA-613 / DSM 15670 / CCUG 46953 / JCM 12243 / WAL 16351</strain>
    </source>
</reference>
<protein>
    <recommendedName>
        <fullName evidence="4">Holin-like toxin</fullName>
    </recommendedName>
</protein>
<dbReference type="EMBL" id="ABCC02000011">
    <property type="protein sequence ID" value="EDP18717.1"/>
    <property type="molecule type" value="Genomic_DNA"/>
</dbReference>
<evidence type="ECO:0000313" key="2">
    <source>
        <dbReference type="EMBL" id="EDP18717.1"/>
    </source>
</evidence>
<dbReference type="InterPro" id="IPR031616">
    <property type="entry name" value="BsrE-like"/>
</dbReference>
<feature type="transmembrane region" description="Helical" evidence="1">
    <location>
        <begin position="20"/>
        <end position="41"/>
    </location>
</feature>
<keyword evidence="1" id="KW-0472">Membrane</keyword>
<organism evidence="2 3">
    <name type="scientific">Enterocloster bolteae (strain ATCC BAA-613 / DSM 15670 / CCUG 46953 / JCM 12243 / WAL 16351)</name>
    <name type="common">Clostridium bolteae</name>
    <dbReference type="NCBI Taxonomy" id="411902"/>
    <lineage>
        <taxon>Bacteria</taxon>
        <taxon>Bacillati</taxon>
        <taxon>Bacillota</taxon>
        <taxon>Clostridia</taxon>
        <taxon>Lachnospirales</taxon>
        <taxon>Lachnospiraceae</taxon>
        <taxon>Enterocloster</taxon>
    </lineage>
</organism>
<keyword evidence="1" id="KW-0812">Transmembrane</keyword>
<reference evidence="2 3" key="1">
    <citation type="submission" date="2007-08" db="EMBL/GenBank/DDBJ databases">
        <authorList>
            <person name="Fulton L."/>
            <person name="Clifton S."/>
            <person name="Fulton B."/>
            <person name="Xu J."/>
            <person name="Minx P."/>
            <person name="Pepin K.H."/>
            <person name="Johnson M."/>
            <person name="Thiruvilangam P."/>
            <person name="Bhonagiri V."/>
            <person name="Nash W.E."/>
            <person name="Mardis E.R."/>
            <person name="Wilson R.K."/>
        </authorList>
    </citation>
    <scope>NUCLEOTIDE SEQUENCE [LARGE SCALE GENOMIC DNA]</scope>
    <source>
        <strain evidence="3">ATCC BAA-613 / DSM 15670 / CCUG 46953 / JCM 12243 / WAL 16351</strain>
    </source>
</reference>
<name>A8RJZ4_ENTBW</name>
<dbReference type="eggNOG" id="ENOG502ZSJ9">
    <property type="taxonomic scope" value="Bacteria"/>
</dbReference>
<evidence type="ECO:0000313" key="3">
    <source>
        <dbReference type="Proteomes" id="UP000005396"/>
    </source>
</evidence>
<dbReference type="Pfam" id="PF16935">
    <property type="entry name" value="Hol_Tox"/>
    <property type="match status" value="1"/>
</dbReference>
<evidence type="ECO:0008006" key="4">
    <source>
        <dbReference type="Google" id="ProtNLM"/>
    </source>
</evidence>
<comment type="caution">
    <text evidence="2">The sequence shown here is derived from an EMBL/GenBank/DDBJ whole genome shotgun (WGS) entry which is preliminary data.</text>
</comment>
<gene>
    <name evidence="2" type="ORF">CLOBOL_01079</name>
</gene>
<sequence>MYRVAASHLTREGRWCVMGTYEILSLLFLGGSFLIALLTYIDRHNKK</sequence>
<dbReference type="HOGENOM" id="CLU_3166372_0_0_9"/>
<proteinExistence type="predicted"/>